<evidence type="ECO:0000313" key="3">
    <source>
        <dbReference type="EMBL" id="KAE8303473.1"/>
    </source>
</evidence>
<dbReference type="Pfam" id="PF07719">
    <property type="entry name" value="TPR_2"/>
    <property type="match status" value="1"/>
</dbReference>
<dbReference type="KEGG" id="gla:GL50803_007287"/>
<sequence>MTTRLAAKRLVVEYLLYLRAAQAVEDTDNLDVAIDCLRDCFGLKDVRHGNGDLEQILSGAKAPAVSSTSSSELKAQGNAAFKAEDFQEAIRLFTQAIEVSAANNEPPDQRAVYFANRAAARLGLKAEEETALAAKDCEESVRLCPSYHKAWFRLGNIRESAGNKPEAYRAYSQALTADPSNPKYREARDRVSEGRPEQATPDLSALANNPLFSQLRDDPEIIALMQNPKVADLLSKVNSNPMAIMGAMSDPELAPIFQRLVQKLGPQLSSMLGGLGGLFGGGGANSPPSGMYS</sequence>
<dbReference type="Pfam" id="PF13432">
    <property type="entry name" value="TPR_16"/>
    <property type="match status" value="1"/>
</dbReference>
<dbReference type="GO" id="GO:0072380">
    <property type="term" value="C:TRC complex"/>
    <property type="evidence" value="ECO:0000318"/>
    <property type="project" value="GO_Central"/>
</dbReference>
<dbReference type="SMART" id="SM00028">
    <property type="entry name" value="TPR"/>
    <property type="match status" value="3"/>
</dbReference>
<dbReference type="VEuPathDB" id="GiardiaDB:GL50803_7287"/>
<evidence type="ECO:0000313" key="4">
    <source>
        <dbReference type="Proteomes" id="UP000001548"/>
    </source>
</evidence>
<feature type="chain" id="PRO_5043960350" evidence="2">
    <location>
        <begin position="24"/>
        <end position="293"/>
    </location>
</feature>
<dbReference type="RefSeq" id="XP_001708428.1">
    <property type="nucleotide sequence ID" value="XM_001708376.1"/>
</dbReference>
<feature type="compositionally biased region" description="Basic and acidic residues" evidence="1">
    <location>
        <begin position="183"/>
        <end position="196"/>
    </location>
</feature>
<dbReference type="HOGENOM" id="CLU_951380_0_0_1"/>
<dbReference type="SMART" id="SM00727">
    <property type="entry name" value="STI1"/>
    <property type="match status" value="1"/>
</dbReference>
<dbReference type="PROSITE" id="PS50005">
    <property type="entry name" value="TPR"/>
    <property type="match status" value="2"/>
</dbReference>
<dbReference type="GO" id="GO:0060090">
    <property type="term" value="F:molecular adaptor activity"/>
    <property type="evidence" value="ECO:0000318"/>
    <property type="project" value="GO_Central"/>
</dbReference>
<dbReference type="InterPro" id="IPR011990">
    <property type="entry name" value="TPR-like_helical_dom_sf"/>
</dbReference>
<feature type="region of interest" description="Disordered" evidence="1">
    <location>
        <begin position="174"/>
        <end position="203"/>
    </location>
</feature>
<dbReference type="Gene3D" id="1.25.40.10">
    <property type="entry name" value="Tetratricopeptide repeat domain"/>
    <property type="match status" value="1"/>
</dbReference>
<dbReference type="STRING" id="184922.A8BAM0"/>
<protein>
    <submittedName>
        <fullName evidence="3">Small glutamine-rich tetratricopeptide repeat-containing protein</fullName>
    </submittedName>
</protein>
<evidence type="ECO:0000256" key="1">
    <source>
        <dbReference type="SAM" id="MobiDB-lite"/>
    </source>
</evidence>
<dbReference type="InterPro" id="IPR019734">
    <property type="entry name" value="TPR_rpt"/>
</dbReference>
<reference evidence="3 4" key="1">
    <citation type="journal article" date="2007" name="Science">
        <title>Genomic minimalism in the early diverging intestinal parasite Giardia lamblia.</title>
        <authorList>
            <person name="Morrison H.G."/>
            <person name="McArthur A.G."/>
            <person name="Gillin F.D."/>
            <person name="Aley S.B."/>
            <person name="Adam R.D."/>
            <person name="Olsen G.J."/>
            <person name="Best A.A."/>
            <person name="Cande W.Z."/>
            <person name="Chen F."/>
            <person name="Cipriano M.J."/>
            <person name="Davids B.J."/>
            <person name="Dawson S.C."/>
            <person name="Elmendorf H.G."/>
            <person name="Hehl A.B."/>
            <person name="Holder M.E."/>
            <person name="Huse S.M."/>
            <person name="Kim U.U."/>
            <person name="Lasek-Nesselquist E."/>
            <person name="Manning G."/>
            <person name="Nigam A."/>
            <person name="Nixon J.E."/>
            <person name="Palm D."/>
            <person name="Passamaneck N.E."/>
            <person name="Prabhu A."/>
            <person name="Reich C.I."/>
            <person name="Reiner D.S."/>
            <person name="Samuelson J."/>
            <person name="Svard S.G."/>
            <person name="Sogin M.L."/>
        </authorList>
    </citation>
    <scope>NUCLEOTIDE SEQUENCE [LARGE SCALE GENOMIC DNA]</scope>
    <source>
        <strain evidence="3 4">WB C6</strain>
    </source>
</reference>
<dbReference type="Proteomes" id="UP000001548">
    <property type="component" value="Unassembled WGS sequence"/>
</dbReference>
<proteinExistence type="predicted"/>
<dbReference type="Pfam" id="PF17830">
    <property type="entry name" value="STI1-HOP_DP"/>
    <property type="match status" value="1"/>
</dbReference>
<comment type="caution">
    <text evidence="3">The sequence shown here is derived from an EMBL/GenBank/DDBJ whole genome shotgun (WGS) entry which is preliminary data.</text>
</comment>
<dbReference type="GO" id="GO:0016020">
    <property type="term" value="C:membrane"/>
    <property type="evidence" value="ECO:0000318"/>
    <property type="project" value="GO_Central"/>
</dbReference>
<dbReference type="GeneID" id="5701339"/>
<dbReference type="EMBL" id="AACB03000002">
    <property type="protein sequence ID" value="KAE8303473.1"/>
    <property type="molecule type" value="Genomic_DNA"/>
</dbReference>
<organism evidence="3 4">
    <name type="scientific">Giardia intestinalis (strain ATCC 50803 / WB clone C6)</name>
    <name type="common">Giardia lamblia</name>
    <dbReference type="NCBI Taxonomy" id="184922"/>
    <lineage>
        <taxon>Eukaryota</taxon>
        <taxon>Metamonada</taxon>
        <taxon>Diplomonadida</taxon>
        <taxon>Hexamitidae</taxon>
        <taxon>Giardiinae</taxon>
        <taxon>Giardia</taxon>
    </lineage>
</organism>
<dbReference type="FunCoup" id="A8BAM0">
    <property type="interactions" value="49"/>
</dbReference>
<dbReference type="OMA" id="DMARNMM"/>
<keyword evidence="2" id="KW-0732">Signal</keyword>
<evidence type="ECO:0000256" key="2">
    <source>
        <dbReference type="SAM" id="SignalP"/>
    </source>
</evidence>
<dbReference type="PANTHER" id="PTHR45831">
    <property type="entry name" value="LD24721P"/>
    <property type="match status" value="1"/>
</dbReference>
<accession>A8BAM0</accession>
<feature type="signal peptide" evidence="2">
    <location>
        <begin position="1"/>
        <end position="23"/>
    </location>
</feature>
<dbReference type="Gene3D" id="1.10.260.100">
    <property type="match status" value="1"/>
</dbReference>
<dbReference type="AlphaFoldDB" id="A8BAM0"/>
<dbReference type="GO" id="GO:0006620">
    <property type="term" value="P:post-translational protein targeting to endoplasmic reticulum membrane"/>
    <property type="evidence" value="ECO:0000318"/>
    <property type="project" value="GO_Central"/>
</dbReference>
<dbReference type="SUPFAM" id="SSF48452">
    <property type="entry name" value="TPR-like"/>
    <property type="match status" value="1"/>
</dbReference>
<dbReference type="InterPro" id="IPR006636">
    <property type="entry name" value="STI1_HS-bd"/>
</dbReference>
<dbReference type="InterPro" id="IPR047150">
    <property type="entry name" value="SGT"/>
</dbReference>
<keyword evidence="4" id="KW-1185">Reference proteome</keyword>
<dbReference type="PANTHER" id="PTHR45831:SF2">
    <property type="entry name" value="LD24721P"/>
    <property type="match status" value="1"/>
</dbReference>
<name>A8BAM0_GIAIC</name>
<dbReference type="InterPro" id="IPR041243">
    <property type="entry name" value="STI1/HOP_DP"/>
</dbReference>
<dbReference type="InterPro" id="IPR013105">
    <property type="entry name" value="TPR_2"/>
</dbReference>
<gene>
    <name evidence="3" type="ORF">GL50803_007287</name>
</gene>